<evidence type="ECO:0000256" key="3">
    <source>
        <dbReference type="ARBA" id="ARBA00022692"/>
    </source>
</evidence>
<feature type="transmembrane region" description="Helical" evidence="7">
    <location>
        <begin position="185"/>
        <end position="206"/>
    </location>
</feature>
<dbReference type="EMBL" id="AEUD01000016">
    <property type="protein sequence ID" value="EGD53910.1"/>
    <property type="molecule type" value="Genomic_DNA"/>
</dbReference>
<feature type="region of interest" description="Disordered" evidence="6">
    <location>
        <begin position="268"/>
        <end position="302"/>
    </location>
</feature>
<evidence type="ECO:0000313" key="9">
    <source>
        <dbReference type="Proteomes" id="UP000035065"/>
    </source>
</evidence>
<reference evidence="8 9" key="1">
    <citation type="journal article" date="2011" name="J. Bacteriol.">
        <title>Draft Genome Sequence of Gordonia neofelifaecis NRRL B-59395, a Cholesterol-Degrading Actinomycete.</title>
        <authorList>
            <person name="Ge F."/>
            <person name="Li W."/>
            <person name="Chen G."/>
            <person name="Liu Y."/>
            <person name="Zhang G."/>
            <person name="Yong B."/>
            <person name="Wang Q."/>
            <person name="Wang N."/>
            <person name="Huang Z."/>
            <person name="Li W."/>
            <person name="Wang J."/>
            <person name="Wu C."/>
            <person name="Xie Q."/>
            <person name="Liu G."/>
        </authorList>
    </citation>
    <scope>NUCLEOTIDE SEQUENCE [LARGE SCALE GENOMIC DNA]</scope>
    <source>
        <strain evidence="8 9">NRRL B-59395</strain>
    </source>
</reference>
<feature type="transmembrane region" description="Helical" evidence="7">
    <location>
        <begin position="121"/>
        <end position="144"/>
    </location>
</feature>
<evidence type="ECO:0000256" key="7">
    <source>
        <dbReference type="SAM" id="Phobius"/>
    </source>
</evidence>
<accession>F1YN23</accession>
<dbReference type="InterPro" id="IPR019108">
    <property type="entry name" value="Caa3_assmbl_CtaG-rel"/>
</dbReference>
<evidence type="ECO:0000256" key="5">
    <source>
        <dbReference type="ARBA" id="ARBA00023136"/>
    </source>
</evidence>
<organism evidence="8 9">
    <name type="scientific">Gordonia neofelifaecis NRRL B-59395</name>
    <dbReference type="NCBI Taxonomy" id="644548"/>
    <lineage>
        <taxon>Bacteria</taxon>
        <taxon>Bacillati</taxon>
        <taxon>Actinomycetota</taxon>
        <taxon>Actinomycetes</taxon>
        <taxon>Mycobacteriales</taxon>
        <taxon>Gordoniaceae</taxon>
        <taxon>Gordonia</taxon>
    </lineage>
</organism>
<dbReference type="AlphaFoldDB" id="F1YN23"/>
<dbReference type="OrthoDB" id="4528950at2"/>
<feature type="transmembrane region" description="Helical" evidence="7">
    <location>
        <begin position="79"/>
        <end position="100"/>
    </location>
</feature>
<evidence type="ECO:0000256" key="6">
    <source>
        <dbReference type="SAM" id="MobiDB-lite"/>
    </source>
</evidence>
<dbReference type="STRING" id="644548.SCNU_16653"/>
<comment type="subcellular location">
    <subcellularLocation>
        <location evidence="1">Cell membrane</location>
        <topology evidence="1">Multi-pass membrane protein</topology>
    </subcellularLocation>
</comment>
<gene>
    <name evidence="8" type="ORF">SCNU_16653</name>
</gene>
<evidence type="ECO:0000256" key="2">
    <source>
        <dbReference type="ARBA" id="ARBA00022475"/>
    </source>
</evidence>
<feature type="transmembrane region" description="Helical" evidence="7">
    <location>
        <begin position="15"/>
        <end position="35"/>
    </location>
</feature>
<keyword evidence="4 7" id="KW-1133">Transmembrane helix</keyword>
<protein>
    <recommendedName>
        <fullName evidence="10">Cytochrome c oxidase assembly protein</fullName>
    </recommendedName>
</protein>
<keyword evidence="9" id="KW-1185">Reference proteome</keyword>
<keyword evidence="5 7" id="KW-0472">Membrane</keyword>
<dbReference type="RefSeq" id="WP_009680526.1">
    <property type="nucleotide sequence ID" value="NZ_AEUD01000016.1"/>
</dbReference>
<keyword evidence="3 7" id="KW-0812">Transmembrane</keyword>
<evidence type="ECO:0000256" key="4">
    <source>
        <dbReference type="ARBA" id="ARBA00022989"/>
    </source>
</evidence>
<feature type="transmembrane region" description="Helical" evidence="7">
    <location>
        <begin position="156"/>
        <end position="173"/>
    </location>
</feature>
<comment type="caution">
    <text evidence="8">The sequence shown here is derived from an EMBL/GenBank/DDBJ whole genome shotgun (WGS) entry which is preliminary data.</text>
</comment>
<name>F1YN23_9ACTN</name>
<dbReference type="eggNOG" id="COG3336">
    <property type="taxonomic scope" value="Bacteria"/>
</dbReference>
<feature type="transmembrane region" description="Helical" evidence="7">
    <location>
        <begin position="233"/>
        <end position="254"/>
    </location>
</feature>
<keyword evidence="2" id="KW-1003">Cell membrane</keyword>
<dbReference type="Pfam" id="PF09678">
    <property type="entry name" value="Caa3_CtaG"/>
    <property type="match status" value="1"/>
</dbReference>
<feature type="transmembrane region" description="Helical" evidence="7">
    <location>
        <begin position="47"/>
        <end position="67"/>
    </location>
</feature>
<sequence>MPIGELTFSSALTTWHFDLSSTLLACAAAVTYLSLARGSRIGVGSRAAFVAGCAVWWVTANGFVAVYGEVLFWVRALEFVLLTLVAGFLLAAGRPVSAIASHRRSRWTLVHLGRSRAARWLLSPLATSALMLVTPWLLFLSPWYAAVNDDPAVDQVTQTVLVLVGAVYFYARLQVDPVPRHRHAGLSLVIATAETLGDGLLGVALWQGGVLAEVVQQALQRDWGPSPRTDQTIGAGVLWVLGDVVGLPFLMFLFTRWRVDDERSADRIDAATAPSPEPDGTATTERPWFLDDPELADRLRRR</sequence>
<evidence type="ECO:0008006" key="10">
    <source>
        <dbReference type="Google" id="ProtNLM"/>
    </source>
</evidence>
<evidence type="ECO:0000256" key="1">
    <source>
        <dbReference type="ARBA" id="ARBA00004651"/>
    </source>
</evidence>
<proteinExistence type="predicted"/>
<evidence type="ECO:0000313" key="8">
    <source>
        <dbReference type="EMBL" id="EGD53910.1"/>
    </source>
</evidence>
<dbReference type="Proteomes" id="UP000035065">
    <property type="component" value="Unassembled WGS sequence"/>
</dbReference>
<dbReference type="GO" id="GO:0005886">
    <property type="term" value="C:plasma membrane"/>
    <property type="evidence" value="ECO:0007669"/>
    <property type="project" value="UniProtKB-SubCell"/>
</dbReference>